<dbReference type="PANTHER" id="PTHR11802">
    <property type="entry name" value="SERINE PROTEASE FAMILY S10 SERINE CARBOXYPEPTIDASE"/>
    <property type="match status" value="1"/>
</dbReference>
<evidence type="ECO:0000256" key="3">
    <source>
        <dbReference type="SAM" id="MobiDB-lite"/>
    </source>
</evidence>
<sequence length="241" mass="25845">GSWNRLFGLLLVDQPVGTGYSVAGAGNSSIPTDEMGMATHLYTALQGFYRAHAELATRPLFITGESYAGKYVPSIAHYILQAQDDYLTTTTASTATTTTTASTATTPTPPSSQPPAPPSLRQRRALPPNIVPPLFRLTGLAIGNGLTDPRAQTQTLAAAAFYAGLLPPALRDEVAGRAAAVVALIDDGKWAEAHQQREELRSFISNVTGLATMFDTRRTQDYDPNKTVDRFLNLPEVKSLL</sequence>
<dbReference type="GO" id="GO:0004185">
    <property type="term" value="F:serine-type carboxypeptidase activity"/>
    <property type="evidence" value="ECO:0007669"/>
    <property type="project" value="UniProtKB-UniRule"/>
</dbReference>
<dbReference type="InterPro" id="IPR029058">
    <property type="entry name" value="AB_hydrolase_fold"/>
</dbReference>
<name>A0AAD3DRZ8_9CHLO</name>
<dbReference type="InterPro" id="IPR018202">
    <property type="entry name" value="Ser_caboxypep_ser_AS"/>
</dbReference>
<dbReference type="EMBL" id="BMAR01000016">
    <property type="protein sequence ID" value="GFR46980.1"/>
    <property type="molecule type" value="Genomic_DNA"/>
</dbReference>
<evidence type="ECO:0000256" key="1">
    <source>
        <dbReference type="ARBA" id="ARBA00009431"/>
    </source>
</evidence>
<dbReference type="PRINTS" id="PR00724">
    <property type="entry name" value="CRBOXYPTASEC"/>
</dbReference>
<dbReference type="PANTHER" id="PTHR11802:SF449">
    <property type="entry name" value="CARBOXYPEPTIDASE"/>
    <property type="match status" value="1"/>
</dbReference>
<gene>
    <name evidence="4" type="ORF">Agub_g8632</name>
</gene>
<feature type="compositionally biased region" description="Pro residues" evidence="3">
    <location>
        <begin position="107"/>
        <end position="118"/>
    </location>
</feature>
<feature type="non-terminal residue" evidence="4">
    <location>
        <position position="241"/>
    </location>
</feature>
<dbReference type="Gene3D" id="3.40.50.1820">
    <property type="entry name" value="alpha/beta hydrolase"/>
    <property type="match status" value="1"/>
</dbReference>
<feature type="compositionally biased region" description="Low complexity" evidence="3">
    <location>
        <begin position="97"/>
        <end position="106"/>
    </location>
</feature>
<evidence type="ECO:0000313" key="4">
    <source>
        <dbReference type="EMBL" id="GFR46980.1"/>
    </source>
</evidence>
<feature type="signal peptide" evidence="2">
    <location>
        <begin position="1"/>
        <end position="19"/>
    </location>
</feature>
<organism evidence="4 5">
    <name type="scientific">Astrephomene gubernaculifera</name>
    <dbReference type="NCBI Taxonomy" id="47775"/>
    <lineage>
        <taxon>Eukaryota</taxon>
        <taxon>Viridiplantae</taxon>
        <taxon>Chlorophyta</taxon>
        <taxon>core chlorophytes</taxon>
        <taxon>Chlorophyceae</taxon>
        <taxon>CS clade</taxon>
        <taxon>Chlamydomonadales</taxon>
        <taxon>Astrephomenaceae</taxon>
        <taxon>Astrephomene</taxon>
    </lineage>
</organism>
<feature type="non-terminal residue" evidence="4">
    <location>
        <position position="1"/>
    </location>
</feature>
<proteinExistence type="inferred from homology"/>
<evidence type="ECO:0000256" key="2">
    <source>
        <dbReference type="RuleBase" id="RU361156"/>
    </source>
</evidence>
<reference evidence="4 5" key="1">
    <citation type="journal article" date="2021" name="Sci. Rep.">
        <title>Genome sequencing of the multicellular alga Astrephomene provides insights into convergent evolution of germ-soma differentiation.</title>
        <authorList>
            <person name="Yamashita S."/>
            <person name="Yamamoto K."/>
            <person name="Matsuzaki R."/>
            <person name="Suzuki S."/>
            <person name="Yamaguchi H."/>
            <person name="Hirooka S."/>
            <person name="Minakuchi Y."/>
            <person name="Miyagishima S."/>
            <person name="Kawachi M."/>
            <person name="Toyoda A."/>
            <person name="Nozaki H."/>
        </authorList>
    </citation>
    <scope>NUCLEOTIDE SEQUENCE [LARGE SCALE GENOMIC DNA]</scope>
    <source>
        <strain evidence="4 5">NIES-4017</strain>
    </source>
</reference>
<keyword evidence="5" id="KW-1185">Reference proteome</keyword>
<keyword evidence="2" id="KW-0645">Protease</keyword>
<comment type="similarity">
    <text evidence="1 2">Belongs to the peptidase S10 family.</text>
</comment>
<dbReference type="AlphaFoldDB" id="A0AAD3DRZ8"/>
<dbReference type="Proteomes" id="UP001054857">
    <property type="component" value="Unassembled WGS sequence"/>
</dbReference>
<evidence type="ECO:0000313" key="5">
    <source>
        <dbReference type="Proteomes" id="UP001054857"/>
    </source>
</evidence>
<dbReference type="SUPFAM" id="SSF53474">
    <property type="entry name" value="alpha/beta-Hydrolases"/>
    <property type="match status" value="1"/>
</dbReference>
<dbReference type="PROSITE" id="PS00131">
    <property type="entry name" value="CARBOXYPEPT_SER_SER"/>
    <property type="match status" value="1"/>
</dbReference>
<dbReference type="Pfam" id="PF00450">
    <property type="entry name" value="Peptidase_S10"/>
    <property type="match status" value="1"/>
</dbReference>
<feature type="chain" id="PRO_5041778630" description="Carboxypeptidase" evidence="2">
    <location>
        <begin position="20"/>
        <end position="241"/>
    </location>
</feature>
<protein>
    <recommendedName>
        <fullName evidence="2">Carboxypeptidase</fullName>
        <ecNumber evidence="2">3.4.16.-</ecNumber>
    </recommendedName>
</protein>
<dbReference type="InterPro" id="IPR001563">
    <property type="entry name" value="Peptidase_S10"/>
</dbReference>
<feature type="region of interest" description="Disordered" evidence="3">
    <location>
        <begin position="97"/>
        <end position="123"/>
    </location>
</feature>
<dbReference type="GO" id="GO:0006508">
    <property type="term" value="P:proteolysis"/>
    <property type="evidence" value="ECO:0007669"/>
    <property type="project" value="UniProtKB-KW"/>
</dbReference>
<keyword evidence="2" id="KW-0378">Hydrolase</keyword>
<keyword evidence="2" id="KW-0121">Carboxypeptidase</keyword>
<keyword evidence="2" id="KW-0732">Signal</keyword>
<dbReference type="EC" id="3.4.16.-" evidence="2"/>
<comment type="caution">
    <text evidence="4">The sequence shown here is derived from an EMBL/GenBank/DDBJ whole genome shotgun (WGS) entry which is preliminary data.</text>
</comment>
<accession>A0AAD3DRZ8</accession>